<feature type="domain" description="MurL N-terminal" evidence="4">
    <location>
        <begin position="5"/>
        <end position="266"/>
    </location>
</feature>
<proteinExistence type="inferred from homology"/>
<feature type="domain" description="MurL C-terminal" evidence="3">
    <location>
        <begin position="296"/>
        <end position="399"/>
    </location>
</feature>
<keyword evidence="1" id="KW-0131">Cell cycle</keyword>
<evidence type="ECO:0000313" key="5">
    <source>
        <dbReference type="EMBL" id="PRI11715.1"/>
    </source>
</evidence>
<dbReference type="GO" id="GO:0009252">
    <property type="term" value="P:peptidoglycan biosynthetic process"/>
    <property type="evidence" value="ECO:0007669"/>
    <property type="project" value="UniProtKB-UniRule"/>
</dbReference>
<dbReference type="EC" id="5.1.1.23" evidence="1"/>
<dbReference type="EMBL" id="MWZD01000014">
    <property type="protein sequence ID" value="PRI11715.1"/>
    <property type="molecule type" value="Genomic_DNA"/>
</dbReference>
<dbReference type="Pfam" id="PF26298">
    <property type="entry name" value="MurL_epimerase_C"/>
    <property type="match status" value="1"/>
</dbReference>
<sequence length="435" mass="46837">MHGATVELRYVARAGEEAVAEFTEHIELPRPVDRTPVVDGVLRLLSLAASLSYFKACAPAALSVPGGLSDAERAFARAIIAGGLGEFAFVNDLPEVLESEVLGPSRPETTSAAEREQEARTSGARTGSPDPGRLLVAVGGGKDSIVSIEALRRDGLELGLFAVNTQPPMARTAEVAGLPLHEVRRTLDPELFALNAAGAPNGHVPVTAVNSLIAQLTALALGYDTVVFSNEAGSSFGNFVWAGRTINHQWSKGSEFEGLLRETLPAGAPDYVSLLRPVNEIRIARRFASLTDYHPVFTSCNRAFRIHGASTSWCGDCPKCRFIFLMLAPFLSRAALLDIFDGRDLFADEAQASGFLELFGVEGLVKPFECVGEPDECRVALSLLREHADWHGHAFLARPEVARIGASEAEREAVFAWRDGEHFLSPRLEAVARAI</sequence>
<comment type="caution">
    <text evidence="5">The sequence shown here is derived from an EMBL/GenBank/DDBJ whole genome shotgun (WGS) entry which is preliminary data.</text>
</comment>
<keyword evidence="1" id="KW-0573">Peptidoglycan synthesis</keyword>
<dbReference type="Pfam" id="PF26299">
    <property type="entry name" value="MurL_N"/>
    <property type="match status" value="1"/>
</dbReference>
<evidence type="ECO:0000259" key="3">
    <source>
        <dbReference type="Pfam" id="PF26298"/>
    </source>
</evidence>
<name>A0A2S9QQ58_9MICO</name>
<dbReference type="OrthoDB" id="9768152at2"/>
<protein>
    <recommendedName>
        <fullName evidence="1">UDP-N-acetyl-alpha-D-muramoyl-L-alanyl-L-glutamate epimerase</fullName>
        <ecNumber evidence="1">5.1.1.23</ecNumber>
    </recommendedName>
    <alternativeName>
        <fullName evidence="1">UDP-MurNAc-L-Ala-L-Glu epimerase</fullName>
    </alternativeName>
</protein>
<dbReference type="InterPro" id="IPR058740">
    <property type="entry name" value="MurL_N"/>
</dbReference>
<gene>
    <name evidence="1" type="primary">murL</name>
    <name evidence="5" type="ORF">B4915_04525</name>
</gene>
<feature type="region of interest" description="Disordered" evidence="2">
    <location>
        <begin position="100"/>
        <end position="132"/>
    </location>
</feature>
<comment type="catalytic activity">
    <reaction evidence="1">
        <text>UDP-N-acetyl-alpha-D-muramoyl-L-alanyl-L-glutamate + ATP + H2O = UDP-N-acetyl-alpha-D-muramoyl-L-alanyl-D-glutamate + AMP + diphosphate + H(+)</text>
        <dbReference type="Rhea" id="RHEA:58812"/>
        <dbReference type="ChEBI" id="CHEBI:15377"/>
        <dbReference type="ChEBI" id="CHEBI:15378"/>
        <dbReference type="ChEBI" id="CHEBI:30616"/>
        <dbReference type="ChEBI" id="CHEBI:33019"/>
        <dbReference type="ChEBI" id="CHEBI:83900"/>
        <dbReference type="ChEBI" id="CHEBI:142725"/>
        <dbReference type="ChEBI" id="CHEBI:456215"/>
        <dbReference type="EC" id="5.1.1.23"/>
    </reaction>
</comment>
<accession>A0A2S9QQ58</accession>
<reference evidence="5 6" key="1">
    <citation type="journal article" date="2017" name="New Microbes New Infect">
        <title>Genome sequence of 'Leucobacter massiliensis' sp. nov. isolated from human pharynx after travel to the 2014 Hajj.</title>
        <authorList>
            <person name="Leangapichart T."/>
            <person name="Gautret P."/>
            <person name="Nguyen T.T."/>
            <person name="Armstrong N."/>
            <person name="Rolain J.M."/>
        </authorList>
    </citation>
    <scope>NUCLEOTIDE SEQUENCE [LARGE SCALE GENOMIC DNA]</scope>
    <source>
        <strain evidence="5 6">122RC15</strain>
    </source>
</reference>
<keyword evidence="6" id="KW-1185">Reference proteome</keyword>
<evidence type="ECO:0000256" key="2">
    <source>
        <dbReference type="SAM" id="MobiDB-lite"/>
    </source>
</evidence>
<dbReference type="GO" id="GO:0016855">
    <property type="term" value="F:racemase and epimerase activity, acting on amino acids and derivatives"/>
    <property type="evidence" value="ECO:0007669"/>
    <property type="project" value="UniProtKB-UniRule"/>
</dbReference>
<dbReference type="AlphaFoldDB" id="A0A2S9QQ58"/>
<evidence type="ECO:0000256" key="1">
    <source>
        <dbReference type="HAMAP-Rule" id="MF_02209"/>
    </source>
</evidence>
<keyword evidence="1" id="KW-0961">Cell wall biogenesis/degradation</keyword>
<dbReference type="RefSeq" id="WP_105804655.1">
    <property type="nucleotide sequence ID" value="NZ_MWZD01000014.1"/>
</dbReference>
<comment type="function">
    <text evidence="1">Cell wall formation. Catalyzes epimerization of the terminal L-glutamate in UDP-N-acetyl-alpha-D-muramoyl-L-alanyl-L-glutamate.</text>
</comment>
<organism evidence="5 6">
    <name type="scientific">Leucobacter massiliensis</name>
    <dbReference type="NCBI Taxonomy" id="1686285"/>
    <lineage>
        <taxon>Bacteria</taxon>
        <taxon>Bacillati</taxon>
        <taxon>Actinomycetota</taxon>
        <taxon>Actinomycetes</taxon>
        <taxon>Micrococcales</taxon>
        <taxon>Microbacteriaceae</taxon>
        <taxon>Leucobacter</taxon>
    </lineage>
</organism>
<evidence type="ECO:0000259" key="4">
    <source>
        <dbReference type="Pfam" id="PF26299"/>
    </source>
</evidence>
<keyword evidence="1" id="KW-0132">Cell division</keyword>
<dbReference type="UniPathway" id="UPA00219"/>
<comment type="similarity">
    <text evidence="1">Belongs to the MurL family.</text>
</comment>
<dbReference type="GO" id="GO:0071555">
    <property type="term" value="P:cell wall organization"/>
    <property type="evidence" value="ECO:0007669"/>
    <property type="project" value="UniProtKB-KW"/>
</dbReference>
<dbReference type="InterPro" id="IPR058741">
    <property type="entry name" value="MurL_C"/>
</dbReference>
<dbReference type="Proteomes" id="UP000238650">
    <property type="component" value="Unassembled WGS sequence"/>
</dbReference>
<comment type="pathway">
    <text evidence="1">Cell wall biogenesis; peptidoglycan biosynthesis.</text>
</comment>
<dbReference type="GO" id="GO:0051301">
    <property type="term" value="P:cell division"/>
    <property type="evidence" value="ECO:0007669"/>
    <property type="project" value="UniProtKB-KW"/>
</dbReference>
<dbReference type="InterPro" id="IPR043689">
    <property type="entry name" value="MurL"/>
</dbReference>
<evidence type="ECO:0000313" key="6">
    <source>
        <dbReference type="Proteomes" id="UP000238650"/>
    </source>
</evidence>
<dbReference type="HAMAP" id="MF_02209">
    <property type="entry name" value="MurL"/>
    <property type="match status" value="1"/>
</dbReference>
<keyword evidence="1" id="KW-0413">Isomerase</keyword>
<dbReference type="SUPFAM" id="SSF52402">
    <property type="entry name" value="Adenine nucleotide alpha hydrolases-like"/>
    <property type="match status" value="1"/>
</dbReference>
<keyword evidence="1" id="KW-0133">Cell shape</keyword>
<dbReference type="GO" id="GO:0008360">
    <property type="term" value="P:regulation of cell shape"/>
    <property type="evidence" value="ECO:0007669"/>
    <property type="project" value="UniProtKB-KW"/>
</dbReference>
<dbReference type="GO" id="GO:0005737">
    <property type="term" value="C:cytoplasm"/>
    <property type="evidence" value="ECO:0007669"/>
    <property type="project" value="UniProtKB-UniRule"/>
</dbReference>